<evidence type="ECO:0000256" key="2">
    <source>
        <dbReference type="ARBA" id="ARBA00022840"/>
    </source>
</evidence>
<organism evidence="3 4">
    <name type="scientific">Shewanella cyperi</name>
    <dbReference type="NCBI Taxonomy" id="2814292"/>
    <lineage>
        <taxon>Bacteria</taxon>
        <taxon>Pseudomonadati</taxon>
        <taxon>Pseudomonadota</taxon>
        <taxon>Gammaproteobacteria</taxon>
        <taxon>Alteromonadales</taxon>
        <taxon>Shewanellaceae</taxon>
        <taxon>Shewanella</taxon>
    </lineage>
</organism>
<dbReference type="GO" id="GO:0005737">
    <property type="term" value="C:cytoplasm"/>
    <property type="evidence" value="ECO:0007669"/>
    <property type="project" value="TreeGrafter"/>
</dbReference>
<keyword evidence="2" id="KW-0067">ATP-binding</keyword>
<protein>
    <submittedName>
        <fullName evidence="3">AFG1 family ATPase</fullName>
    </submittedName>
</protein>
<accession>A0A974XP26</accession>
<reference evidence="3 4" key="1">
    <citation type="submission" date="2021-03" db="EMBL/GenBank/DDBJ databases">
        <title>Novel species identification of genus Shewanella.</title>
        <authorList>
            <person name="Liu G."/>
            <person name="Zhang Q."/>
        </authorList>
    </citation>
    <scope>NUCLEOTIDE SEQUENCE [LARGE SCALE GENOMIC DNA]</scope>
    <source>
        <strain evidence="3 4">FJAT-53726</strain>
    </source>
</reference>
<dbReference type="NCBIfam" id="NF040713">
    <property type="entry name" value="ZapE"/>
    <property type="match status" value="1"/>
</dbReference>
<name>A0A974XP26_9GAMM</name>
<evidence type="ECO:0000256" key="1">
    <source>
        <dbReference type="ARBA" id="ARBA00022741"/>
    </source>
</evidence>
<dbReference type="Pfam" id="PF03969">
    <property type="entry name" value="AFG1_ATPase"/>
    <property type="match status" value="2"/>
</dbReference>
<sequence>MPDSSHAFDANSPLDANSPYGRYHQLCQQLALDFDPAQQAALAALQQRFEGLNVGERGRGLYLWGDVGRGKTLLMDLFHASLGNMPSLRLHFHRFMARIHRELNLLSGVRDPLKHLARELAKDCKVLCFDEFFVSDIGDAIILGRLCEALFEQGVLLVATSNTPIPRLYENGLQRERFLPAIALLEQQLESIHLDGKRDHRLRVMAADTPHGPLPRWQLGGEPNFDALFNDALLNDALLSEKGEKALEVQVLGRPIAAVRTGAGRAWFSFNALCEGPRSQLDYMALAELFDLLVLSDVPRLGGEPRGWIRARGTEDGVEATATGERILSYAPEDDAARRFIALVDEFYDQGKQLYLHTQVPLTELYCQGALSFEFRRTHSRLQQMLRADWPG</sequence>
<dbReference type="KEGG" id="scyp:JYB88_03680"/>
<dbReference type="PANTHER" id="PTHR12169:SF6">
    <property type="entry name" value="AFG1-LIKE ATPASE"/>
    <property type="match status" value="1"/>
</dbReference>
<dbReference type="SUPFAM" id="SSF52540">
    <property type="entry name" value="P-loop containing nucleoside triphosphate hydrolases"/>
    <property type="match status" value="1"/>
</dbReference>
<gene>
    <name evidence="3" type="ORF">JYB88_03680</name>
</gene>
<dbReference type="RefSeq" id="WP_207325542.1">
    <property type="nucleotide sequence ID" value="NZ_CP071504.1"/>
</dbReference>
<proteinExistence type="predicted"/>
<keyword evidence="4" id="KW-1185">Reference proteome</keyword>
<dbReference type="GO" id="GO:0005524">
    <property type="term" value="F:ATP binding"/>
    <property type="evidence" value="ECO:0007669"/>
    <property type="project" value="UniProtKB-KW"/>
</dbReference>
<dbReference type="GO" id="GO:0051301">
    <property type="term" value="P:cell division"/>
    <property type="evidence" value="ECO:0007669"/>
    <property type="project" value="TreeGrafter"/>
</dbReference>
<evidence type="ECO:0000313" key="3">
    <source>
        <dbReference type="EMBL" id="QSX30773.1"/>
    </source>
</evidence>
<dbReference type="PANTHER" id="PTHR12169">
    <property type="entry name" value="ATPASE N2B"/>
    <property type="match status" value="1"/>
</dbReference>
<dbReference type="AlphaFoldDB" id="A0A974XP26"/>
<dbReference type="Gene3D" id="3.40.50.300">
    <property type="entry name" value="P-loop containing nucleotide triphosphate hydrolases"/>
    <property type="match status" value="1"/>
</dbReference>
<dbReference type="EMBL" id="CP071504">
    <property type="protein sequence ID" value="QSX30773.1"/>
    <property type="molecule type" value="Genomic_DNA"/>
</dbReference>
<dbReference type="GO" id="GO:0032153">
    <property type="term" value="C:cell division site"/>
    <property type="evidence" value="ECO:0007669"/>
    <property type="project" value="TreeGrafter"/>
</dbReference>
<keyword evidence="1" id="KW-0547">Nucleotide-binding</keyword>
<dbReference type="GO" id="GO:0016887">
    <property type="term" value="F:ATP hydrolysis activity"/>
    <property type="evidence" value="ECO:0007669"/>
    <property type="project" value="InterPro"/>
</dbReference>
<evidence type="ECO:0000313" key="4">
    <source>
        <dbReference type="Proteomes" id="UP000663281"/>
    </source>
</evidence>
<dbReference type="InterPro" id="IPR005654">
    <property type="entry name" value="ATPase_AFG1-like"/>
</dbReference>
<dbReference type="Proteomes" id="UP000663281">
    <property type="component" value="Chromosome"/>
</dbReference>
<dbReference type="InterPro" id="IPR027417">
    <property type="entry name" value="P-loop_NTPase"/>
</dbReference>